<dbReference type="EMBL" id="JABWUV010000003">
    <property type="protein sequence ID" value="KAF6369478.1"/>
    <property type="molecule type" value="Genomic_DNA"/>
</dbReference>
<feature type="compositionally biased region" description="Pro residues" evidence="1">
    <location>
        <begin position="91"/>
        <end position="109"/>
    </location>
</feature>
<keyword evidence="3" id="KW-1185">Reference proteome</keyword>
<accession>A0A7J7Z5V9</accession>
<evidence type="ECO:0000256" key="1">
    <source>
        <dbReference type="SAM" id="MobiDB-lite"/>
    </source>
</evidence>
<feature type="compositionally biased region" description="Low complexity" evidence="1">
    <location>
        <begin position="110"/>
        <end position="136"/>
    </location>
</feature>
<organism evidence="2 3">
    <name type="scientific">Myotis myotis</name>
    <name type="common">Greater mouse-eared bat</name>
    <name type="synonym">Vespertilio myotis</name>
    <dbReference type="NCBI Taxonomy" id="51298"/>
    <lineage>
        <taxon>Eukaryota</taxon>
        <taxon>Metazoa</taxon>
        <taxon>Chordata</taxon>
        <taxon>Craniata</taxon>
        <taxon>Vertebrata</taxon>
        <taxon>Euteleostomi</taxon>
        <taxon>Mammalia</taxon>
        <taxon>Eutheria</taxon>
        <taxon>Laurasiatheria</taxon>
        <taxon>Chiroptera</taxon>
        <taxon>Yangochiroptera</taxon>
        <taxon>Vespertilionidae</taxon>
        <taxon>Myotis</taxon>
    </lineage>
</organism>
<evidence type="ECO:0000313" key="2">
    <source>
        <dbReference type="EMBL" id="KAF6369478.1"/>
    </source>
</evidence>
<comment type="caution">
    <text evidence="2">The sequence shown here is derived from an EMBL/GenBank/DDBJ whole genome shotgun (WGS) entry which is preliminary data.</text>
</comment>
<dbReference type="AlphaFoldDB" id="A0A7J7Z5V9"/>
<sequence length="154" mass="16131">MGRQEGPRGGVECPQGLGQAWPSPVVQWPFLRPLTESEGPPVPCGGELTFHRMFLCKTGLGVTVSVDLRQPSPNLQIPIPDAQNTQEPDSPRPSPSPKPAPEDSPPSSPSLPRGLCSDSSLCSPSSSHLASSHLTSKAQLQGGAVSEGPRSCPH</sequence>
<protein>
    <submittedName>
        <fullName evidence="2">Uncharacterized protein</fullName>
    </submittedName>
</protein>
<feature type="region of interest" description="Disordered" evidence="1">
    <location>
        <begin position="71"/>
        <end position="154"/>
    </location>
</feature>
<dbReference type="Proteomes" id="UP000527355">
    <property type="component" value="Unassembled WGS sequence"/>
</dbReference>
<reference evidence="2 3" key="1">
    <citation type="journal article" date="2020" name="Nature">
        <title>Six reference-quality genomes reveal evolution of bat adaptations.</title>
        <authorList>
            <person name="Jebb D."/>
            <person name="Huang Z."/>
            <person name="Pippel M."/>
            <person name="Hughes G.M."/>
            <person name="Lavrichenko K."/>
            <person name="Devanna P."/>
            <person name="Winkler S."/>
            <person name="Jermiin L.S."/>
            <person name="Skirmuntt E.C."/>
            <person name="Katzourakis A."/>
            <person name="Burkitt-Gray L."/>
            <person name="Ray D.A."/>
            <person name="Sullivan K.A.M."/>
            <person name="Roscito J.G."/>
            <person name="Kirilenko B.M."/>
            <person name="Davalos L.M."/>
            <person name="Corthals A.P."/>
            <person name="Power M.L."/>
            <person name="Jones G."/>
            <person name="Ransome R.D."/>
            <person name="Dechmann D.K.N."/>
            <person name="Locatelli A.G."/>
            <person name="Puechmaille S.J."/>
            <person name="Fedrigo O."/>
            <person name="Jarvis E.D."/>
            <person name="Hiller M."/>
            <person name="Vernes S.C."/>
            <person name="Myers E.W."/>
            <person name="Teeling E.C."/>
        </authorList>
    </citation>
    <scope>NUCLEOTIDE SEQUENCE [LARGE SCALE GENOMIC DNA]</scope>
    <source>
        <strain evidence="2">MMyoMyo1</strain>
        <tissue evidence="2">Flight muscle</tissue>
    </source>
</reference>
<evidence type="ECO:0000313" key="3">
    <source>
        <dbReference type="Proteomes" id="UP000527355"/>
    </source>
</evidence>
<gene>
    <name evidence="2" type="ORF">mMyoMyo1_010800</name>
</gene>
<proteinExistence type="predicted"/>
<name>A0A7J7Z5V9_MYOMY</name>